<evidence type="ECO:0000313" key="2">
    <source>
        <dbReference type="Proteomes" id="UP001140096"/>
    </source>
</evidence>
<evidence type="ECO:0000313" key="1">
    <source>
        <dbReference type="EMBL" id="KAJ2810752.1"/>
    </source>
</evidence>
<dbReference type="EMBL" id="JANBUP010000623">
    <property type="protein sequence ID" value="KAJ2810752.1"/>
    <property type="molecule type" value="Genomic_DNA"/>
</dbReference>
<keyword evidence="2" id="KW-1185">Reference proteome</keyword>
<feature type="non-terminal residue" evidence="1">
    <location>
        <position position="1"/>
    </location>
</feature>
<dbReference type="Proteomes" id="UP001140096">
    <property type="component" value="Unassembled WGS sequence"/>
</dbReference>
<organism evidence="1 2">
    <name type="scientific">Coemansia furcata</name>
    <dbReference type="NCBI Taxonomy" id="417177"/>
    <lineage>
        <taxon>Eukaryota</taxon>
        <taxon>Fungi</taxon>
        <taxon>Fungi incertae sedis</taxon>
        <taxon>Zoopagomycota</taxon>
        <taxon>Kickxellomycotina</taxon>
        <taxon>Kickxellomycetes</taxon>
        <taxon>Kickxellales</taxon>
        <taxon>Kickxellaceae</taxon>
        <taxon>Coemansia</taxon>
    </lineage>
</organism>
<gene>
    <name evidence="1" type="primary">SNF5_1</name>
    <name evidence="1" type="ORF">H4S07_002493</name>
</gene>
<accession>A0ACC1LKK6</accession>
<proteinExistence type="predicted"/>
<protein>
    <submittedName>
        <fullName evidence="1">SWI/SNF chromatin-remodeling complex subunit</fullName>
    </submittedName>
</protein>
<comment type="caution">
    <text evidence="1">The sequence shown here is derived from an EMBL/GenBank/DDBJ whole genome shotgun (WGS) entry which is preliminary data.</text>
</comment>
<name>A0ACC1LKK6_9FUNG</name>
<sequence>LRVVVRIDIIIGHIALRDQLEWDVAPLLRPPPPPPAALLHVSDEPGSETESLDDNDSSDSEGQVPQSPRAEGKGSSGLSRWRASALRDWASGALQGQTVTPEHVARVVCKERGLGGEFETAYAHAAREQLYAFAKSFLLAGYAYRPQLLHAKRSRRPLIVDDRELARSVLAPLTSTNVVRQRATTTFAPLIAHLHSVDVERLEKDADREARRKRRTAPGSSGAASRGIGGRSARDASRGSGVPDREAHRTNRTMIALPSWFADDLPPDTRSFVDVPGEGAHFLDAYDARAAHEASTMAPPQPPPHIASLSSAAAAATFDNSDDPNTNMQVAAPLSQLLGRRMASGSAAMGGLDIALASSSVVAPGYASSGYTGMTPYTPPTQQQQTPQQQARDKLRNPTGRPRGRPSILEKALRDAAARRNSPGGGAVPTHLSGRPLEELCTRWRCMSCGIPPDRTPLIRRGPEGMHSLCDECGLVYAQTRRFRDVDANEITCNVALVCGPLIGAPAEPLSPLPVSAAADPAPAIAAIESPLTSLTASITHGDDIDDDDDDDIVDQQQQIQNDPL</sequence>
<reference evidence="1" key="1">
    <citation type="submission" date="2022-07" db="EMBL/GenBank/DDBJ databases">
        <title>Phylogenomic reconstructions and comparative analyses of Kickxellomycotina fungi.</title>
        <authorList>
            <person name="Reynolds N.K."/>
            <person name="Stajich J.E."/>
            <person name="Barry K."/>
            <person name="Grigoriev I.V."/>
            <person name="Crous P."/>
            <person name="Smith M.E."/>
        </authorList>
    </citation>
    <scope>NUCLEOTIDE SEQUENCE</scope>
    <source>
        <strain evidence="1">CBS 102833</strain>
    </source>
</reference>